<evidence type="ECO:0000313" key="9">
    <source>
        <dbReference type="Proteomes" id="UP000325032"/>
    </source>
</evidence>
<comment type="pathway">
    <text evidence="2 7">Carbohydrate metabolism; pentose and glucuronate interconversion.</text>
</comment>
<dbReference type="GO" id="GO:0042840">
    <property type="term" value="P:D-glucuronate catabolic process"/>
    <property type="evidence" value="ECO:0007669"/>
    <property type="project" value="TreeGrafter"/>
</dbReference>
<dbReference type="PANTHER" id="PTHR30068">
    <property type="entry name" value="URONATE ISOMERASE"/>
    <property type="match status" value="1"/>
</dbReference>
<evidence type="ECO:0000256" key="5">
    <source>
        <dbReference type="ARBA" id="ARBA00020555"/>
    </source>
</evidence>
<dbReference type="Proteomes" id="UP000325032">
    <property type="component" value="Chromosome"/>
</dbReference>
<comment type="catalytic activity">
    <reaction evidence="1 7">
        <text>D-glucuronate = D-fructuronate</text>
        <dbReference type="Rhea" id="RHEA:13049"/>
        <dbReference type="ChEBI" id="CHEBI:58720"/>
        <dbReference type="ChEBI" id="CHEBI:59863"/>
        <dbReference type="EC" id="5.3.1.12"/>
    </reaction>
</comment>
<dbReference type="Gene3D" id="1.10.2020.10">
    <property type="entry name" value="uronate isomerase, domain 2, chain A"/>
    <property type="match status" value="1"/>
</dbReference>
<dbReference type="EC" id="5.3.1.12" evidence="4 7"/>
<name>A0A5C0WE72_BACIA</name>
<dbReference type="InterPro" id="IPR003766">
    <property type="entry name" value="Uronate_isomerase"/>
</dbReference>
<evidence type="ECO:0000256" key="7">
    <source>
        <dbReference type="HAMAP-Rule" id="MF_00675"/>
    </source>
</evidence>
<evidence type="ECO:0000256" key="3">
    <source>
        <dbReference type="ARBA" id="ARBA00008397"/>
    </source>
</evidence>
<evidence type="ECO:0000256" key="1">
    <source>
        <dbReference type="ARBA" id="ARBA00001165"/>
    </source>
</evidence>
<comment type="catalytic activity">
    <reaction evidence="7">
        <text>aldehydo-D-galacturonate = keto-D-tagaturonate</text>
        <dbReference type="Rhea" id="RHEA:27702"/>
        <dbReference type="ChEBI" id="CHEBI:12952"/>
        <dbReference type="ChEBI" id="CHEBI:17886"/>
    </reaction>
</comment>
<sequence length="483" mass="55999">MSTFLSEDMMLNHESSKVLYHDYAKNMPIYDFHTHLMADDIAANKKYENMTDIWLNGDHYKWRAMRWLGVEERLITGNASDKEKFLAWAQTVPYTIGNPLYHWSHLELSRYFNINELFSEKNAHQVWDICNERLNERNMSTNGILEKFNVKVVCTTDDPIDTLEIHQIIRKDVGITTRVLPTFRPDHALNIEQSDFVNYIEKLGDSINGAVLTYENFIASLHSRIDYFHANGCRISDHGFEIFPFSPATEQEVSSIFVHALQGKTLSLEDINKFKTNTLLHLSKKYHSLHWTMQLHIGALRNNNTRMFKLTGKDSGYDSMSDFHLARHLNGFLNELDKDNLLPKTIIYNLNPAHNAIVASTIGNFQSSDARAKIQFGSGWWFNDQKDGMLDQMKTLSNIGLLSTFVGMLTDSRSFLSFPRHEYFRRILCDLFGTWIENGELPRDYEFIGKIVKDICYHNAVNYFNIEINETVPMKTNESCSKI</sequence>
<dbReference type="RefSeq" id="WP_149125993.1">
    <property type="nucleotide sequence ID" value="NZ_CP043404.1"/>
</dbReference>
<organism evidence="8 9">
    <name type="scientific">Bacillus safensis</name>
    <dbReference type="NCBI Taxonomy" id="561879"/>
    <lineage>
        <taxon>Bacteria</taxon>
        <taxon>Bacillati</taxon>
        <taxon>Bacillota</taxon>
        <taxon>Bacilli</taxon>
        <taxon>Bacillales</taxon>
        <taxon>Bacillaceae</taxon>
        <taxon>Bacillus</taxon>
    </lineage>
</organism>
<dbReference type="SUPFAM" id="SSF51556">
    <property type="entry name" value="Metallo-dependent hydrolases"/>
    <property type="match status" value="1"/>
</dbReference>
<evidence type="ECO:0000256" key="4">
    <source>
        <dbReference type="ARBA" id="ARBA00012546"/>
    </source>
</evidence>
<dbReference type="GeneID" id="61767920"/>
<dbReference type="GO" id="GO:0008880">
    <property type="term" value="F:glucuronate isomerase activity"/>
    <property type="evidence" value="ECO:0007669"/>
    <property type="project" value="UniProtKB-UniRule"/>
</dbReference>
<proteinExistence type="inferred from homology"/>
<dbReference type="GO" id="GO:0019698">
    <property type="term" value="P:D-galacturonate catabolic process"/>
    <property type="evidence" value="ECO:0007669"/>
    <property type="project" value="TreeGrafter"/>
</dbReference>
<evidence type="ECO:0000313" key="8">
    <source>
        <dbReference type="EMBL" id="QEK62939.1"/>
    </source>
</evidence>
<comment type="similarity">
    <text evidence="3 7">Belongs to the metallo-dependent hydrolases superfamily. Uronate isomerase family.</text>
</comment>
<dbReference type="Gene3D" id="3.20.20.140">
    <property type="entry name" value="Metal-dependent hydrolases"/>
    <property type="match status" value="1"/>
</dbReference>
<dbReference type="Pfam" id="PF02614">
    <property type="entry name" value="UxaC"/>
    <property type="match status" value="1"/>
</dbReference>
<evidence type="ECO:0000256" key="6">
    <source>
        <dbReference type="ARBA" id="ARBA00023235"/>
    </source>
</evidence>
<dbReference type="EMBL" id="CP043404">
    <property type="protein sequence ID" value="QEK62939.1"/>
    <property type="molecule type" value="Genomic_DNA"/>
</dbReference>
<dbReference type="InterPro" id="IPR032466">
    <property type="entry name" value="Metal_Hydrolase"/>
</dbReference>
<accession>A0A5C0WE72</accession>
<dbReference type="PANTHER" id="PTHR30068:SF4">
    <property type="entry name" value="URONATE ISOMERASE"/>
    <property type="match status" value="1"/>
</dbReference>
<dbReference type="NCBIfam" id="NF002794">
    <property type="entry name" value="PRK02925.1"/>
    <property type="match status" value="1"/>
</dbReference>
<keyword evidence="6 7" id="KW-0413">Isomerase</keyword>
<dbReference type="AlphaFoldDB" id="A0A5C0WE72"/>
<reference evidence="8 9" key="1">
    <citation type="journal article" date="2018" name="Plant Biotechnol. Rep.">
        <title>Diversity and antifungal activity of endophytic bacteria associated with Panax ginseng seedlings.</title>
        <authorList>
            <person name="Park J.M."/>
            <person name="Hong C.E."/>
            <person name="Jo S.H."/>
        </authorList>
    </citation>
    <scope>NUCLEOTIDE SEQUENCE [LARGE SCALE GENOMIC DNA]</scope>
    <source>
        <strain evidence="8 9">PgKB20</strain>
    </source>
</reference>
<dbReference type="HAMAP" id="MF_00675">
    <property type="entry name" value="UxaC"/>
    <property type="match status" value="1"/>
</dbReference>
<evidence type="ECO:0000256" key="2">
    <source>
        <dbReference type="ARBA" id="ARBA00004892"/>
    </source>
</evidence>
<keyword evidence="9" id="KW-1185">Reference proteome</keyword>
<gene>
    <name evidence="8" type="primary">uxaC_1</name>
    <name evidence="7" type="synonym">uxaC</name>
    <name evidence="8" type="ORF">FX981_01138</name>
</gene>
<protein>
    <recommendedName>
        <fullName evidence="5 7">Uronate isomerase</fullName>
        <ecNumber evidence="4 7">5.3.1.12</ecNumber>
    </recommendedName>
    <alternativeName>
        <fullName evidence="7">Glucuronate isomerase</fullName>
    </alternativeName>
    <alternativeName>
        <fullName evidence="7">Uronic isomerase</fullName>
    </alternativeName>
</protein>
<dbReference type="UniPathway" id="UPA00246"/>